<feature type="region of interest" description="Disordered" evidence="1">
    <location>
        <begin position="203"/>
        <end position="277"/>
    </location>
</feature>
<evidence type="ECO:0000256" key="1">
    <source>
        <dbReference type="SAM" id="MobiDB-lite"/>
    </source>
</evidence>
<dbReference type="RefSeq" id="WP_380823794.1">
    <property type="nucleotide sequence ID" value="NZ_JBHTCG010000001.1"/>
</dbReference>
<proteinExistence type="predicted"/>
<protein>
    <submittedName>
        <fullName evidence="2">Uncharacterized protein</fullName>
    </submittedName>
</protein>
<evidence type="ECO:0000313" key="3">
    <source>
        <dbReference type="Proteomes" id="UP001596496"/>
    </source>
</evidence>
<comment type="caution">
    <text evidence="2">The sequence shown here is derived from an EMBL/GenBank/DDBJ whole genome shotgun (WGS) entry which is preliminary data.</text>
</comment>
<accession>A0ABW2NTK6</accession>
<dbReference type="Proteomes" id="UP001596496">
    <property type="component" value="Unassembled WGS sequence"/>
</dbReference>
<name>A0ABW2NTK6_9ACTN</name>
<reference evidence="3" key="1">
    <citation type="journal article" date="2019" name="Int. J. Syst. Evol. Microbiol.">
        <title>The Global Catalogue of Microorganisms (GCM) 10K type strain sequencing project: providing services to taxonomists for standard genome sequencing and annotation.</title>
        <authorList>
            <consortium name="The Broad Institute Genomics Platform"/>
            <consortium name="The Broad Institute Genome Sequencing Center for Infectious Disease"/>
            <person name="Wu L."/>
            <person name="Ma J."/>
        </authorList>
    </citation>
    <scope>NUCLEOTIDE SEQUENCE [LARGE SCALE GENOMIC DNA]</scope>
    <source>
        <strain evidence="3">CECT 7649</strain>
    </source>
</reference>
<dbReference type="EMBL" id="JBHTCG010000001">
    <property type="protein sequence ID" value="MFC7380786.1"/>
    <property type="molecule type" value="Genomic_DNA"/>
</dbReference>
<sequence>MPFGPADPQSPLNPVKKYGSLYRHDCASLLGDEESRPSFFSLFESAAEVCTALTGNAAEHWEAARRKYQDHLGAEPSDSAPPCLVQAVRRFISAALAAHDAEPSTAPPVVRGSGQACPFGVTSIEADSDAEDPEAHTLLIHGTGLWVKDSRVTVNGEPLSAGYLSGPDGRAWDGYLTVDLRAAAQASQLKVCVVNDNAQSCKTFPNPTPAGPSPEASDSPSTDDTGADPSPSAEATSEASPMDDAGSDPPPSDETTDQTASDPPASDETASDTVAGP</sequence>
<evidence type="ECO:0000313" key="2">
    <source>
        <dbReference type="EMBL" id="MFC7380786.1"/>
    </source>
</evidence>
<gene>
    <name evidence="2" type="ORF">ACFQSB_01130</name>
</gene>
<organism evidence="2 3">
    <name type="scientific">Sphaerisporangium rhizosphaerae</name>
    <dbReference type="NCBI Taxonomy" id="2269375"/>
    <lineage>
        <taxon>Bacteria</taxon>
        <taxon>Bacillati</taxon>
        <taxon>Actinomycetota</taxon>
        <taxon>Actinomycetes</taxon>
        <taxon>Streptosporangiales</taxon>
        <taxon>Streptosporangiaceae</taxon>
        <taxon>Sphaerisporangium</taxon>
    </lineage>
</organism>
<feature type="compositionally biased region" description="Low complexity" evidence="1">
    <location>
        <begin position="227"/>
        <end position="240"/>
    </location>
</feature>
<keyword evidence="3" id="KW-1185">Reference proteome</keyword>